<keyword evidence="3 6" id="KW-0863">Zinc-finger</keyword>
<evidence type="ECO:0000256" key="2">
    <source>
        <dbReference type="ARBA" id="ARBA00022723"/>
    </source>
</evidence>
<evidence type="ECO:0000313" key="10">
    <source>
        <dbReference type="Proteomes" id="UP000190274"/>
    </source>
</evidence>
<keyword evidence="5" id="KW-0539">Nucleus</keyword>
<dbReference type="PROSITE" id="PS01359">
    <property type="entry name" value="ZF_PHD_1"/>
    <property type="match status" value="1"/>
</dbReference>
<dbReference type="InterPro" id="IPR037869">
    <property type="entry name" value="Spp1/CFP1"/>
</dbReference>
<dbReference type="AlphaFoldDB" id="A0A1G4IZZ2"/>
<sequence length="331" mass="36927">MATPPLPAPGEEVFCICRKPDSGELMVGCDGCDDWFHFACLAIPEKYHELVFSFYCPRCQAGETGPAAEGGDERARALPRTMWRRKCRVGDCFKPVAATSQYCGEDHARAYWRALVERTDEPARDHLRHMLQEPDVAHFQRLGQGPPRSPPPGSEAVLAGDGLLQELAAQLHGLRTRDRPLLDAHSTRLAAYGEWVRAANQHLFSGGDGGDDRGDKTASARARPKRKRPAKPQALCGYRADLEPPCAPERFAVEFQAAPADEVRGVCARLRCARHLDWAGIQHSALQFQRETLDSSEHRLALLLELRRDQLRLQLYKKLGQDARADTQPVH</sequence>
<reference evidence="10" key="1">
    <citation type="submission" date="2016-03" db="EMBL/GenBank/DDBJ databases">
        <authorList>
            <person name="Devillers H."/>
        </authorList>
    </citation>
    <scope>NUCLEOTIDE SEQUENCE [LARGE SCALE GENOMIC DNA]</scope>
</reference>
<dbReference type="InterPro" id="IPR001965">
    <property type="entry name" value="Znf_PHD"/>
</dbReference>
<dbReference type="GO" id="GO:0140002">
    <property type="term" value="F:histone H3K4me3 reader activity"/>
    <property type="evidence" value="ECO:0007669"/>
    <property type="project" value="EnsemblFungi"/>
</dbReference>
<evidence type="ECO:0000256" key="3">
    <source>
        <dbReference type="ARBA" id="ARBA00022771"/>
    </source>
</evidence>
<dbReference type="GO" id="GO:0048188">
    <property type="term" value="C:Set1C/COMPASS complex"/>
    <property type="evidence" value="ECO:0007669"/>
    <property type="project" value="EnsemblFungi"/>
</dbReference>
<evidence type="ECO:0000256" key="5">
    <source>
        <dbReference type="ARBA" id="ARBA00023242"/>
    </source>
</evidence>
<gene>
    <name evidence="9" type="ORF">LADA_0C07448G</name>
</gene>
<keyword evidence="4" id="KW-0862">Zinc</keyword>
<comment type="subcellular location">
    <subcellularLocation>
        <location evidence="1">Nucleus</location>
    </subcellularLocation>
</comment>
<dbReference type="OrthoDB" id="436852at2759"/>
<protein>
    <submittedName>
        <fullName evidence="9">LADA_0C07448g1_1</fullName>
    </submittedName>
</protein>
<evidence type="ECO:0000256" key="6">
    <source>
        <dbReference type="PROSITE-ProRule" id="PRU00146"/>
    </source>
</evidence>
<keyword evidence="2" id="KW-0479">Metal-binding</keyword>
<dbReference type="Pfam" id="PF00628">
    <property type="entry name" value="PHD"/>
    <property type="match status" value="1"/>
</dbReference>
<dbReference type="SMART" id="SM00249">
    <property type="entry name" value="PHD"/>
    <property type="match status" value="1"/>
</dbReference>
<dbReference type="GO" id="GO:0031509">
    <property type="term" value="P:subtelomeric heterochromatin formation"/>
    <property type="evidence" value="ECO:0007669"/>
    <property type="project" value="EnsemblFungi"/>
</dbReference>
<accession>A0A1G4IZZ2</accession>
<dbReference type="STRING" id="1266660.A0A1G4IZZ2"/>
<dbReference type="PANTHER" id="PTHR46174">
    <property type="entry name" value="CXXC-TYPE ZINC FINGER PROTEIN 1"/>
    <property type="match status" value="1"/>
</dbReference>
<keyword evidence="10" id="KW-1185">Reference proteome</keyword>
<dbReference type="InterPro" id="IPR019786">
    <property type="entry name" value="Zinc_finger_PHD-type_CS"/>
</dbReference>
<dbReference type="GO" id="GO:0003682">
    <property type="term" value="F:chromatin binding"/>
    <property type="evidence" value="ECO:0007669"/>
    <property type="project" value="EnsemblFungi"/>
</dbReference>
<dbReference type="InterPro" id="IPR011011">
    <property type="entry name" value="Znf_FYVE_PHD"/>
</dbReference>
<dbReference type="PROSITE" id="PS50016">
    <property type="entry name" value="ZF_PHD_2"/>
    <property type="match status" value="1"/>
</dbReference>
<dbReference type="SUPFAM" id="SSF57903">
    <property type="entry name" value="FYVE/PHD zinc finger"/>
    <property type="match status" value="1"/>
</dbReference>
<dbReference type="GO" id="GO:0008270">
    <property type="term" value="F:zinc ion binding"/>
    <property type="evidence" value="ECO:0007669"/>
    <property type="project" value="UniProtKB-KW"/>
</dbReference>
<dbReference type="InterPro" id="IPR013083">
    <property type="entry name" value="Znf_RING/FYVE/PHD"/>
</dbReference>
<dbReference type="GO" id="GO:0005829">
    <property type="term" value="C:cytosol"/>
    <property type="evidence" value="ECO:0007669"/>
    <property type="project" value="EnsemblFungi"/>
</dbReference>
<dbReference type="GO" id="GO:0042800">
    <property type="term" value="F:histone H3K4 methyltransferase activity"/>
    <property type="evidence" value="ECO:0007669"/>
    <property type="project" value="EnsemblFungi"/>
</dbReference>
<dbReference type="GO" id="GO:0000781">
    <property type="term" value="C:chromosome, telomeric region"/>
    <property type="evidence" value="ECO:0007669"/>
    <property type="project" value="GOC"/>
</dbReference>
<evidence type="ECO:0000256" key="7">
    <source>
        <dbReference type="SAM" id="MobiDB-lite"/>
    </source>
</evidence>
<evidence type="ECO:0000259" key="8">
    <source>
        <dbReference type="PROSITE" id="PS50016"/>
    </source>
</evidence>
<dbReference type="PANTHER" id="PTHR46174:SF1">
    <property type="entry name" value="CXXC-TYPE ZINC FINGER PROTEIN 1"/>
    <property type="match status" value="1"/>
</dbReference>
<name>A0A1G4IZZ2_9SACH</name>
<feature type="domain" description="PHD-type" evidence="8">
    <location>
        <begin position="12"/>
        <end position="62"/>
    </location>
</feature>
<dbReference type="Gene3D" id="3.30.40.10">
    <property type="entry name" value="Zinc/RING finger domain, C3HC4 (zinc finger)"/>
    <property type="match status" value="1"/>
</dbReference>
<dbReference type="GO" id="GO:0045893">
    <property type="term" value="P:positive regulation of DNA-templated transcription"/>
    <property type="evidence" value="ECO:0007669"/>
    <property type="project" value="TreeGrafter"/>
</dbReference>
<dbReference type="GO" id="GO:1903341">
    <property type="term" value="P:regulation of meiotic DNA double-strand break formation"/>
    <property type="evidence" value="ECO:0007669"/>
    <property type="project" value="EnsemblFungi"/>
</dbReference>
<organism evidence="9 10">
    <name type="scientific">Lachancea dasiensis</name>
    <dbReference type="NCBI Taxonomy" id="1072105"/>
    <lineage>
        <taxon>Eukaryota</taxon>
        <taxon>Fungi</taxon>
        <taxon>Dikarya</taxon>
        <taxon>Ascomycota</taxon>
        <taxon>Saccharomycotina</taxon>
        <taxon>Saccharomycetes</taxon>
        <taxon>Saccharomycetales</taxon>
        <taxon>Saccharomycetaceae</taxon>
        <taxon>Lachancea</taxon>
    </lineage>
</organism>
<evidence type="ECO:0000256" key="1">
    <source>
        <dbReference type="ARBA" id="ARBA00004123"/>
    </source>
</evidence>
<feature type="region of interest" description="Disordered" evidence="7">
    <location>
        <begin position="204"/>
        <end position="232"/>
    </location>
</feature>
<evidence type="ECO:0000313" key="9">
    <source>
        <dbReference type="EMBL" id="SCU82712.1"/>
    </source>
</evidence>
<dbReference type="EMBL" id="LT598459">
    <property type="protein sequence ID" value="SCU82712.1"/>
    <property type="molecule type" value="Genomic_DNA"/>
</dbReference>
<dbReference type="InterPro" id="IPR019787">
    <property type="entry name" value="Znf_PHD-finger"/>
</dbReference>
<dbReference type="Proteomes" id="UP000190274">
    <property type="component" value="Chromosome C"/>
</dbReference>
<evidence type="ECO:0000256" key="4">
    <source>
        <dbReference type="ARBA" id="ARBA00022833"/>
    </source>
</evidence>
<proteinExistence type="predicted"/>